<dbReference type="PANTHER" id="PTHR34591">
    <property type="entry name" value="OS03G0653100 PROTEIN-RELATED"/>
    <property type="match status" value="1"/>
</dbReference>
<dbReference type="Gene3D" id="1.20.1280.50">
    <property type="match status" value="1"/>
</dbReference>
<name>A0A5J9SLA6_9POAL</name>
<dbReference type="Proteomes" id="UP000324897">
    <property type="component" value="Unassembled WGS sequence"/>
</dbReference>
<feature type="non-terminal residue" evidence="3">
    <location>
        <position position="1"/>
    </location>
</feature>
<accession>A0A5J9SLA6</accession>
<evidence type="ECO:0000313" key="4">
    <source>
        <dbReference type="Proteomes" id="UP000324897"/>
    </source>
</evidence>
<feature type="domain" description="F-box" evidence="2">
    <location>
        <begin position="1"/>
        <end position="43"/>
    </location>
</feature>
<dbReference type="InterPro" id="IPR001810">
    <property type="entry name" value="F-box_dom"/>
</dbReference>
<evidence type="ECO:0000259" key="2">
    <source>
        <dbReference type="PROSITE" id="PS50181"/>
    </source>
</evidence>
<dbReference type="PROSITE" id="PS50181">
    <property type="entry name" value="FBOX"/>
    <property type="match status" value="1"/>
</dbReference>
<evidence type="ECO:0000256" key="1">
    <source>
        <dbReference type="SAM" id="SignalP"/>
    </source>
</evidence>
<dbReference type="Pfam" id="PF12937">
    <property type="entry name" value="F-box-like"/>
    <property type="match status" value="1"/>
</dbReference>
<organism evidence="3 4">
    <name type="scientific">Eragrostis curvula</name>
    <name type="common">weeping love grass</name>
    <dbReference type="NCBI Taxonomy" id="38414"/>
    <lineage>
        <taxon>Eukaryota</taxon>
        <taxon>Viridiplantae</taxon>
        <taxon>Streptophyta</taxon>
        <taxon>Embryophyta</taxon>
        <taxon>Tracheophyta</taxon>
        <taxon>Spermatophyta</taxon>
        <taxon>Magnoliopsida</taxon>
        <taxon>Liliopsida</taxon>
        <taxon>Poales</taxon>
        <taxon>Poaceae</taxon>
        <taxon>PACMAD clade</taxon>
        <taxon>Chloridoideae</taxon>
        <taxon>Eragrostideae</taxon>
        <taxon>Eragrostidinae</taxon>
        <taxon>Eragrostis</taxon>
    </lineage>
</organism>
<dbReference type="SMART" id="SM00256">
    <property type="entry name" value="FBOX"/>
    <property type="match status" value="1"/>
</dbReference>
<comment type="caution">
    <text evidence="3">The sequence shown here is derived from an EMBL/GenBank/DDBJ whole genome shotgun (WGS) entry which is preliminary data.</text>
</comment>
<gene>
    <name evidence="3" type="ORF">EJB05_54889</name>
</gene>
<keyword evidence="1" id="KW-0732">Signal</keyword>
<feature type="chain" id="PRO_5023842589" description="F-box domain-containing protein" evidence="1">
    <location>
        <begin position="22"/>
        <end position="363"/>
    </location>
</feature>
<dbReference type="SUPFAM" id="SSF81383">
    <property type="entry name" value="F-box domain"/>
    <property type="match status" value="1"/>
</dbReference>
<evidence type="ECO:0000313" key="3">
    <source>
        <dbReference type="EMBL" id="TVT99692.1"/>
    </source>
</evidence>
<sequence length="363" mass="40852">MALPDALLAAVFSRLAPRSLAAWRCVCKAWRDVIDAGRLLRADLLPHSVRGIFLKYQLLDDQVFLAHPSMGPAIDGKLDFFLDPAQSGFAMVLDQCNGLRTTGAQPCYATVLDLVVEYMLDRIARIVFDPAESPHYEVFLVPDNPGREEKVIRCRQAESTPSASIISGQTPLQQLISSTAEDAEEPDDSVPVDRLMEWPASTCIFRGVGGRDVFAREGEAAGIGVMTSREYDSAWKGYAVYWRDALYVLCNEGEFIMRISLSNDKYRVIKMPSIIERRDYSDFYLGKSEKGLSCASFHDRYDLFVWVLDESCDQTEWALRLQINMEPILCVLDNAEQTKGPWILLDGKNNEDDNPAVQEKKFV</sequence>
<proteinExistence type="predicted"/>
<dbReference type="InterPro" id="IPR036047">
    <property type="entry name" value="F-box-like_dom_sf"/>
</dbReference>
<feature type="signal peptide" evidence="1">
    <location>
        <begin position="1"/>
        <end position="21"/>
    </location>
</feature>
<dbReference type="Gramene" id="TVT99692">
    <property type="protein sequence ID" value="TVT99692"/>
    <property type="gene ID" value="EJB05_54889"/>
</dbReference>
<protein>
    <recommendedName>
        <fullName evidence="2">F-box domain-containing protein</fullName>
    </recommendedName>
</protein>
<dbReference type="AlphaFoldDB" id="A0A5J9SLA6"/>
<dbReference type="EMBL" id="RWGY01000686">
    <property type="protein sequence ID" value="TVT99692.1"/>
    <property type="molecule type" value="Genomic_DNA"/>
</dbReference>
<keyword evidence="4" id="KW-1185">Reference proteome</keyword>
<reference evidence="3 4" key="1">
    <citation type="journal article" date="2019" name="Sci. Rep.">
        <title>A high-quality genome of Eragrostis curvula grass provides insights into Poaceae evolution and supports new strategies to enhance forage quality.</title>
        <authorList>
            <person name="Carballo J."/>
            <person name="Santos B.A.C.M."/>
            <person name="Zappacosta D."/>
            <person name="Garbus I."/>
            <person name="Selva J.P."/>
            <person name="Gallo C.A."/>
            <person name="Diaz A."/>
            <person name="Albertini E."/>
            <person name="Caccamo M."/>
            <person name="Echenique V."/>
        </authorList>
    </citation>
    <scope>NUCLEOTIDE SEQUENCE [LARGE SCALE GENOMIC DNA]</scope>
    <source>
        <strain evidence="4">cv. Victoria</strain>
        <tissue evidence="3">Leaf</tissue>
    </source>
</reference>